<evidence type="ECO:0000313" key="9">
    <source>
        <dbReference type="EMBL" id="KAL2285883.1"/>
    </source>
</evidence>
<name>A0ABR4ETX2_9PEZI</name>
<dbReference type="InterPro" id="IPR016039">
    <property type="entry name" value="Thiolase-like"/>
</dbReference>
<dbReference type="NCBIfam" id="TIGR04532">
    <property type="entry name" value="PT_fungal_PKS"/>
    <property type="match status" value="1"/>
</dbReference>
<dbReference type="PANTHER" id="PTHR43775">
    <property type="entry name" value="FATTY ACID SYNTHASE"/>
    <property type="match status" value="1"/>
</dbReference>
<dbReference type="InterPro" id="IPR049551">
    <property type="entry name" value="PKS_DH_C"/>
</dbReference>
<feature type="active site" description="Proton acceptor; for dehydratase activity" evidence="4">
    <location>
        <position position="1190"/>
    </location>
</feature>
<dbReference type="InterPro" id="IPR020841">
    <property type="entry name" value="PKS_Beta-ketoAc_synthase_dom"/>
</dbReference>
<dbReference type="SUPFAM" id="SSF53901">
    <property type="entry name" value="Thiolase-like"/>
    <property type="match status" value="1"/>
</dbReference>
<feature type="domain" description="Carrier" evidence="6">
    <location>
        <begin position="1534"/>
        <end position="1609"/>
    </location>
</feature>
<gene>
    <name evidence="9" type="ORF">FJTKL_07582</name>
</gene>
<dbReference type="PROSITE" id="PS50075">
    <property type="entry name" value="CARRIER"/>
    <property type="match status" value="1"/>
</dbReference>
<dbReference type="Pfam" id="PF00109">
    <property type="entry name" value="ketoacyl-synt"/>
    <property type="match status" value="1"/>
</dbReference>
<dbReference type="InterPro" id="IPR014043">
    <property type="entry name" value="Acyl_transferase_dom"/>
</dbReference>
<feature type="compositionally biased region" description="Polar residues" evidence="5">
    <location>
        <begin position="1645"/>
        <end position="1655"/>
    </location>
</feature>
<dbReference type="Gene3D" id="1.10.1200.10">
    <property type="entry name" value="ACP-like"/>
    <property type="match status" value="1"/>
</dbReference>
<comment type="caution">
    <text evidence="9">The sequence shown here is derived from an EMBL/GenBank/DDBJ whole genome shotgun (WGS) entry which is preliminary data.</text>
</comment>
<dbReference type="EMBL" id="JBAWTH010000028">
    <property type="protein sequence ID" value="KAL2285883.1"/>
    <property type="molecule type" value="Genomic_DNA"/>
</dbReference>
<dbReference type="Gene3D" id="3.30.70.3290">
    <property type="match status" value="1"/>
</dbReference>
<dbReference type="Gene3D" id="3.40.366.10">
    <property type="entry name" value="Malonyl-Coenzyme A Acyl Carrier Protein, domain 2"/>
    <property type="match status" value="1"/>
</dbReference>
<dbReference type="PROSITE" id="PS00606">
    <property type="entry name" value="KS3_1"/>
    <property type="match status" value="1"/>
</dbReference>
<evidence type="ECO:0000259" key="8">
    <source>
        <dbReference type="PROSITE" id="PS52019"/>
    </source>
</evidence>
<dbReference type="PROSITE" id="PS52004">
    <property type="entry name" value="KS3_2"/>
    <property type="match status" value="1"/>
</dbReference>
<feature type="active site" description="Proton donor; for dehydratase activity" evidence="4">
    <location>
        <position position="1383"/>
    </location>
</feature>
<keyword evidence="3" id="KW-0808">Transferase</keyword>
<dbReference type="InterPro" id="IPR036736">
    <property type="entry name" value="ACP-like_sf"/>
</dbReference>
<feature type="region of interest" description="N-terminal hotdog fold" evidence="4">
    <location>
        <begin position="1154"/>
        <end position="1291"/>
    </location>
</feature>
<dbReference type="Pfam" id="PF02801">
    <property type="entry name" value="Ketoacyl-synt_C"/>
    <property type="match status" value="1"/>
</dbReference>
<dbReference type="Pfam" id="PF00550">
    <property type="entry name" value="PP-binding"/>
    <property type="match status" value="1"/>
</dbReference>
<evidence type="ECO:0008006" key="11">
    <source>
        <dbReference type="Google" id="ProtNLM"/>
    </source>
</evidence>
<dbReference type="InterPro" id="IPR001227">
    <property type="entry name" value="Ac_transferase_dom_sf"/>
</dbReference>
<reference evidence="9 10" key="1">
    <citation type="submission" date="2024-03" db="EMBL/GenBank/DDBJ databases">
        <title>A high-quality draft genome sequence of Diaporthe vaccinii, a causative agent of upright dieback and viscid rot disease in cranberry plants.</title>
        <authorList>
            <person name="Sarrasin M."/>
            <person name="Lang B.F."/>
            <person name="Burger G."/>
        </authorList>
    </citation>
    <scope>NUCLEOTIDE SEQUENCE [LARGE SCALE GENOMIC DNA]</scope>
    <source>
        <strain evidence="9 10">IS7</strain>
    </source>
</reference>
<dbReference type="InterPro" id="IPR014031">
    <property type="entry name" value="Ketoacyl_synth_C"/>
</dbReference>
<dbReference type="InterPro" id="IPR049900">
    <property type="entry name" value="PKS_mFAS_DH"/>
</dbReference>
<evidence type="ECO:0000256" key="5">
    <source>
        <dbReference type="SAM" id="MobiDB-lite"/>
    </source>
</evidence>
<protein>
    <recommendedName>
        <fullName evidence="11">Polyketide synthase</fullName>
    </recommendedName>
</protein>
<dbReference type="Pfam" id="PF00698">
    <property type="entry name" value="Acyl_transf_1"/>
    <property type="match status" value="1"/>
</dbReference>
<dbReference type="SUPFAM" id="SSF53474">
    <property type="entry name" value="alpha/beta-Hydrolases"/>
    <property type="match status" value="1"/>
</dbReference>
<evidence type="ECO:0000313" key="10">
    <source>
        <dbReference type="Proteomes" id="UP001600888"/>
    </source>
</evidence>
<feature type="region of interest" description="Disordered" evidence="5">
    <location>
        <begin position="1607"/>
        <end position="1658"/>
    </location>
</feature>
<feature type="region of interest" description="C-terminal hotdog fold" evidence="4">
    <location>
        <begin position="1321"/>
        <end position="1472"/>
    </location>
</feature>
<dbReference type="InterPro" id="IPR032088">
    <property type="entry name" value="SAT"/>
</dbReference>
<proteinExistence type="predicted"/>
<dbReference type="InterPro" id="IPR030918">
    <property type="entry name" value="PT_fungal_PKS"/>
</dbReference>
<evidence type="ECO:0000259" key="6">
    <source>
        <dbReference type="PROSITE" id="PS50075"/>
    </source>
</evidence>
<evidence type="ECO:0000256" key="4">
    <source>
        <dbReference type="PROSITE-ProRule" id="PRU01363"/>
    </source>
</evidence>
<dbReference type="SMART" id="SM00825">
    <property type="entry name" value="PKS_KS"/>
    <property type="match status" value="1"/>
</dbReference>
<evidence type="ECO:0000256" key="1">
    <source>
        <dbReference type="ARBA" id="ARBA00022450"/>
    </source>
</evidence>
<dbReference type="Pfam" id="PF00975">
    <property type="entry name" value="Thioesterase"/>
    <property type="match status" value="1"/>
</dbReference>
<dbReference type="SUPFAM" id="SSF52151">
    <property type="entry name" value="FabD/lysophospholipase-like"/>
    <property type="match status" value="1"/>
</dbReference>
<dbReference type="InterPro" id="IPR001031">
    <property type="entry name" value="Thioesterase"/>
</dbReference>
<dbReference type="InterPro" id="IPR029058">
    <property type="entry name" value="AB_hydrolase_fold"/>
</dbReference>
<dbReference type="Gene3D" id="3.10.129.110">
    <property type="entry name" value="Polyketide synthase dehydratase"/>
    <property type="match status" value="1"/>
</dbReference>
<dbReference type="Pfam" id="PF14765">
    <property type="entry name" value="PS-DH"/>
    <property type="match status" value="1"/>
</dbReference>
<organism evidence="9 10">
    <name type="scientific">Diaporthe vaccinii</name>
    <dbReference type="NCBI Taxonomy" id="105482"/>
    <lineage>
        <taxon>Eukaryota</taxon>
        <taxon>Fungi</taxon>
        <taxon>Dikarya</taxon>
        <taxon>Ascomycota</taxon>
        <taxon>Pezizomycotina</taxon>
        <taxon>Sordariomycetes</taxon>
        <taxon>Sordariomycetidae</taxon>
        <taxon>Diaporthales</taxon>
        <taxon>Diaporthaceae</taxon>
        <taxon>Diaporthe</taxon>
        <taxon>Diaporthe eres species complex</taxon>
    </lineage>
</organism>
<dbReference type="InterPro" id="IPR042104">
    <property type="entry name" value="PKS_dehydratase_sf"/>
</dbReference>
<keyword evidence="1" id="KW-0596">Phosphopantetheine</keyword>
<keyword evidence="10" id="KW-1185">Reference proteome</keyword>
<dbReference type="Pfam" id="PF16073">
    <property type="entry name" value="SAT"/>
    <property type="match status" value="1"/>
</dbReference>
<accession>A0ABR4ETX2</accession>
<dbReference type="Proteomes" id="UP001600888">
    <property type="component" value="Unassembled WGS sequence"/>
</dbReference>
<dbReference type="InterPro" id="IPR016035">
    <property type="entry name" value="Acyl_Trfase/lysoPLipase"/>
</dbReference>
<feature type="domain" description="PKS/mFAS DH" evidence="8">
    <location>
        <begin position="1154"/>
        <end position="1472"/>
    </location>
</feature>
<dbReference type="InterPro" id="IPR009081">
    <property type="entry name" value="PP-bd_ACP"/>
</dbReference>
<dbReference type="Gene3D" id="3.40.50.1820">
    <property type="entry name" value="alpha/beta hydrolase"/>
    <property type="match status" value="1"/>
</dbReference>
<dbReference type="PANTHER" id="PTHR43775:SF40">
    <property type="entry name" value="NORSOLORINIC ACID SYNTHASE STCA"/>
    <property type="match status" value="1"/>
</dbReference>
<dbReference type="InterPro" id="IPR014030">
    <property type="entry name" value="Ketoacyl_synth_N"/>
</dbReference>
<keyword evidence="2" id="KW-0597">Phosphoprotein</keyword>
<sequence length="1984" mass="214192">MEKALEQYSFQTGLPLTAVPYIAATGGPTQSVISGPPNIVPQFLASSLGRSVAKTSMPIRITAPYHSGTLYSKEDLSRVLLSSLAEGASIPLRLPVLSACSEAQHPDGRRTFTDALDMAVQDCMTRRLALDSLPSRIAQHVKAIRAKLAHQKDDSQSISVEIQPVSFQGADRLGIVVAQSVADTDADSDASVSVKCSVTVRERWPLSADNTRSDPRRGLRSTANSRLAILSASGRFPGGADTMDAFWNILLGGIDTHKMVPPERWNASAHVGNTSAKNVSGTGFGCWLDQAAQFDAAYFNMSPREAAQVDPAQRLALLAATEALEQAGIVPNRTPSTHKKRVGVWFGCTSNDWMETNSAQNINTYFIPGGNRAFIPGRINYHFKFSGPSFTIDTACSSSLAALHMACNALWRGEVDTAIVGGTNVLTNPDMTAGLDRGHFLSRTGNCKTFDDGADGYCRGEAVVTIILKRLDDAVADKDPVQACIPPRGVATNHNAEAESITRPHAAAQKELFEHLLNATGVRASDISYVEMHGTGTQAGDFGETTSVVTTLSPIDSLGNCLRPNDQPLHIGAVKSNVGHGEAAAGVTSLAKVLLMLKHNTIPPHIGVKTKLNHRLPDLRAHNTRIATAATPWGKPGDGIRRVLLNNFSAAGGNTAIILEDPSVHGLHGIPVPVSDPDPRRFHIVTISGKTSEALLANLRNTVAWIDRTASTSSDVNILAKLSYTTTARRMHHRYRVAVTATDVRHARTLLQKQVDRRSNSEKSNPVAAKAPRFLFCFTGQGSPYAGMGADLFARFASFRADIRRYDHTCVQLGLPPILSFFETDRATGSLEGISPVVLQLSHVCFQMALFRLWKSFGVEPATVVGHSLGEYAALYAAGALTQTSVIHLVGRRAQLMDKYLDAGAYTMLVAMAGEHKVEAALAGHDVTYEISCRNGRNNTVIGGTTAQISAARTVLEAGGISCHALDSPFAFHTSQADPILGHLLRVSDACPIQPPSIPVISPTQGKVLYSPEDFGQGYFVKHCRHSVNMLQALTNASSDGLIDTKTVGIEVGPAPVVTRMAKEVVGPSMQTFASVHKAMDTWQVLCEALVGIYTLGSALNWNQYHNDFSMCHEVLQLPAYGWTLKEYWLQYVHDWSLRKGDPPVILTSNLAFSEIYKVQKNAISAAAGGEAIIDLDLNHAGVHDMAQGHKVYGVPLCTPSVYADIAMMIGDYTEQVLGLDKDKMTMEIADMHILAALVANDVGNEQMLRTSAKLDKDSKSLLCSFLSVDSNGKETQLHATCSVRFAELKAIKTQFEEAAFTARERIRSLADKSREPDSNTYRFSAAMIYKMVGQLADFVPKYRGLSAITLDNDALEAAGTISFRSTASDGDSLWFMNPAYLDAFSQLGGFVMNANEEVDLDKELFVNHGWASMRLFRSQLDPKATYHSYVKMNEGKGNLWSGDVLIFDEQYELIGVVGGVALQGVQKRLMEYIIKSANKKVSSAVLTSRPSEPAPVTVEVEKKPAKPVVKVEIQPDPAIVIIEQREAQVPTGIDPWQTVLDILSEESGVDKSELDDDVSLADIGIDSLLSLVVCGRLRDDLDVDLPDGALFQECFSIGDIKKRVPGAGGAAVPANSTPTSSVQDCSDGHDISQEDGSSVSSGSEATNSDLSASPSDFILDDTPLTPSVFFRDDKFSPQVTTVELCRDEEPIKPAWSLYLQGSRKRSSSTLFLLPDGCGAATSYMDLPPVSPSLALVGFNSPFMKTPHLMYEHTLAQVLHSYLAGIRARQPHGPYHLGGWSAGGILAYSLAAQLLEAGEAVASLTLIDSPPPDRGLDHLPERFFSHCTRVGVFGTEMARGQNEAVAGGGEKDHKTLTPPEWLLPHFRATIDLLHDYHAPPLSAGNRAVLDMKVSIIWAQECALDGVRYPRLPPREAGQVEDEEGVKFLSEPRVDFGPGRWAGLFPPGVSISTQTVEGEHHFSMMRGAGAARVAQLVKDATGCTV</sequence>
<dbReference type="SUPFAM" id="SSF47336">
    <property type="entry name" value="ACP-like"/>
    <property type="match status" value="1"/>
</dbReference>
<dbReference type="PROSITE" id="PS52019">
    <property type="entry name" value="PKS_MFAS_DH"/>
    <property type="match status" value="1"/>
</dbReference>
<dbReference type="InterPro" id="IPR018201">
    <property type="entry name" value="Ketoacyl_synth_AS"/>
</dbReference>
<dbReference type="Gene3D" id="3.40.47.10">
    <property type="match status" value="1"/>
</dbReference>
<feature type="domain" description="Ketosynthase family 3 (KS3)" evidence="7">
    <location>
        <begin position="224"/>
        <end position="661"/>
    </location>
</feature>
<evidence type="ECO:0000259" key="7">
    <source>
        <dbReference type="PROSITE" id="PS52004"/>
    </source>
</evidence>
<evidence type="ECO:0000256" key="3">
    <source>
        <dbReference type="ARBA" id="ARBA00022679"/>
    </source>
</evidence>
<evidence type="ECO:0000256" key="2">
    <source>
        <dbReference type="ARBA" id="ARBA00022553"/>
    </source>
</evidence>
<dbReference type="CDD" id="cd00833">
    <property type="entry name" value="PKS"/>
    <property type="match status" value="1"/>
</dbReference>
<dbReference type="InterPro" id="IPR050091">
    <property type="entry name" value="PKS_NRPS_Biosynth_Enz"/>
</dbReference>
<dbReference type="SMART" id="SM00827">
    <property type="entry name" value="PKS_AT"/>
    <property type="match status" value="1"/>
</dbReference>
<feature type="compositionally biased region" description="Polar residues" evidence="5">
    <location>
        <begin position="1616"/>
        <end position="1625"/>
    </location>
</feature>